<proteinExistence type="predicted"/>
<evidence type="ECO:0000313" key="1">
    <source>
        <dbReference type="EMBL" id="SVE12079.1"/>
    </source>
</evidence>
<organism evidence="1">
    <name type="scientific">marine metagenome</name>
    <dbReference type="NCBI Taxonomy" id="408172"/>
    <lineage>
        <taxon>unclassified sequences</taxon>
        <taxon>metagenomes</taxon>
        <taxon>ecological metagenomes</taxon>
    </lineage>
</organism>
<dbReference type="Gene3D" id="2.130.10.10">
    <property type="entry name" value="YVTN repeat-like/Quinoprotein amine dehydrogenase"/>
    <property type="match status" value="1"/>
</dbReference>
<protein>
    <submittedName>
        <fullName evidence="1">Uncharacterized protein</fullName>
    </submittedName>
</protein>
<dbReference type="EMBL" id="UINC01195487">
    <property type="protein sequence ID" value="SVE12079.1"/>
    <property type="molecule type" value="Genomic_DNA"/>
</dbReference>
<name>A0A383AX16_9ZZZZ</name>
<dbReference type="InterPro" id="IPR015943">
    <property type="entry name" value="WD40/YVTN_repeat-like_dom_sf"/>
</dbReference>
<reference evidence="1" key="1">
    <citation type="submission" date="2018-05" db="EMBL/GenBank/DDBJ databases">
        <authorList>
            <person name="Lanie J.A."/>
            <person name="Ng W.-L."/>
            <person name="Kazmierczak K.M."/>
            <person name="Andrzejewski T.M."/>
            <person name="Davidsen T.M."/>
            <person name="Wayne K.J."/>
            <person name="Tettelin H."/>
            <person name="Glass J.I."/>
            <person name="Rusch D."/>
            <person name="Podicherti R."/>
            <person name="Tsui H.-C.T."/>
            <person name="Winkler M.E."/>
        </authorList>
    </citation>
    <scope>NUCLEOTIDE SEQUENCE</scope>
</reference>
<sequence length="98" mass="10647">MTTSNPREENTMSATRILLDTCKGAFVLTSDAQRETWSVAGPHFGGWEIFHAKGCHSGPAGLATRFKDQMTAVPHGHARHNAHAEHRAAKDLLKAAQT</sequence>
<gene>
    <name evidence="1" type="ORF">METZ01_LOCUS464933</name>
</gene>
<accession>A0A383AX16</accession>
<feature type="non-terminal residue" evidence="1">
    <location>
        <position position="98"/>
    </location>
</feature>
<dbReference type="AlphaFoldDB" id="A0A383AX16"/>